<dbReference type="KEGG" id="tpz:Tph_c15360"/>
<dbReference type="EMBL" id="CP003732">
    <property type="protein sequence ID" value="AFV11742.1"/>
    <property type="molecule type" value="Genomic_DNA"/>
</dbReference>
<dbReference type="STRING" id="1089553.Tph_c15360"/>
<gene>
    <name evidence="1" type="ordered locus">Tph_c15360</name>
</gene>
<name>K4LI61_THEPS</name>
<sequence length="45" mass="5193">MISPFRPTALLRDDRRLSAEESQANKRTDLPIIAWVQLKAEEARV</sequence>
<dbReference type="Proteomes" id="UP000000467">
    <property type="component" value="Chromosome"/>
</dbReference>
<dbReference type="AlphaFoldDB" id="K4LI61"/>
<accession>K4LI61</accession>
<proteinExistence type="predicted"/>
<dbReference type="HOGENOM" id="CLU_3206370_0_0_9"/>
<protein>
    <submittedName>
        <fullName evidence="1">Uncharacterized protein</fullName>
    </submittedName>
</protein>
<keyword evidence="2" id="KW-1185">Reference proteome</keyword>
<reference evidence="1 2" key="1">
    <citation type="journal article" date="2012" name="BMC Genomics">
        <title>Genome-guided analysis of physiological and morphological traits of the fermentative acetate oxidizer Thermacetogenium phaeum.</title>
        <authorList>
            <person name="Oehler D."/>
            <person name="Poehlein A."/>
            <person name="Leimbach A."/>
            <person name="Muller N."/>
            <person name="Daniel R."/>
            <person name="Gottschalk G."/>
            <person name="Schink B."/>
        </authorList>
    </citation>
    <scope>NUCLEOTIDE SEQUENCE [LARGE SCALE GENOMIC DNA]</scope>
    <source>
        <strain evidence="2">ATCC BAA-254 / DSM 26808 / PB</strain>
    </source>
</reference>
<organism evidence="1 2">
    <name type="scientific">Thermacetogenium phaeum (strain ATCC BAA-254 / DSM 26808 / PB)</name>
    <dbReference type="NCBI Taxonomy" id="1089553"/>
    <lineage>
        <taxon>Bacteria</taxon>
        <taxon>Bacillati</taxon>
        <taxon>Bacillota</taxon>
        <taxon>Clostridia</taxon>
        <taxon>Thermoanaerobacterales</taxon>
        <taxon>Thermoanaerobacteraceae</taxon>
        <taxon>Thermacetogenium</taxon>
    </lineage>
</organism>
<evidence type="ECO:0000313" key="1">
    <source>
        <dbReference type="EMBL" id="AFV11742.1"/>
    </source>
</evidence>
<evidence type="ECO:0000313" key="2">
    <source>
        <dbReference type="Proteomes" id="UP000000467"/>
    </source>
</evidence>